<dbReference type="EMBL" id="LGRX02016443">
    <property type="protein sequence ID" value="KAK3262129.1"/>
    <property type="molecule type" value="Genomic_DNA"/>
</dbReference>
<organism evidence="2 3">
    <name type="scientific">Cymbomonas tetramitiformis</name>
    <dbReference type="NCBI Taxonomy" id="36881"/>
    <lineage>
        <taxon>Eukaryota</taxon>
        <taxon>Viridiplantae</taxon>
        <taxon>Chlorophyta</taxon>
        <taxon>Pyramimonadophyceae</taxon>
        <taxon>Pyramimonadales</taxon>
        <taxon>Pyramimonadaceae</taxon>
        <taxon>Cymbomonas</taxon>
    </lineage>
</organism>
<keyword evidence="3" id="KW-1185">Reference proteome</keyword>
<reference evidence="2 3" key="1">
    <citation type="journal article" date="2015" name="Genome Biol. Evol.">
        <title>Comparative Genomics of a Bacterivorous Green Alga Reveals Evolutionary Causalities and Consequences of Phago-Mixotrophic Mode of Nutrition.</title>
        <authorList>
            <person name="Burns J.A."/>
            <person name="Paasch A."/>
            <person name="Narechania A."/>
            <person name="Kim E."/>
        </authorList>
    </citation>
    <scope>NUCLEOTIDE SEQUENCE [LARGE SCALE GENOMIC DNA]</scope>
    <source>
        <strain evidence="2 3">PLY_AMNH</strain>
    </source>
</reference>
<gene>
    <name evidence="2" type="ORF">CYMTET_29001</name>
</gene>
<proteinExistence type="predicted"/>
<sequence length="101" mass="11342">MVRMGMRTSALIQMDMEEVGKVRVKKEVGVEEVDVEEVNVEEADLEEADLEEVKKVKTNHPHNHSLTDEQRVLCDPAQLENAGQLGKAAESRNRPSWTSNA</sequence>
<name>A0AAE0KVL0_9CHLO</name>
<accession>A0AAE0KVL0</accession>
<evidence type="ECO:0000256" key="1">
    <source>
        <dbReference type="SAM" id="MobiDB-lite"/>
    </source>
</evidence>
<feature type="region of interest" description="Disordered" evidence="1">
    <location>
        <begin position="79"/>
        <end position="101"/>
    </location>
</feature>
<evidence type="ECO:0000313" key="3">
    <source>
        <dbReference type="Proteomes" id="UP001190700"/>
    </source>
</evidence>
<comment type="caution">
    <text evidence="2">The sequence shown here is derived from an EMBL/GenBank/DDBJ whole genome shotgun (WGS) entry which is preliminary data.</text>
</comment>
<evidence type="ECO:0000313" key="2">
    <source>
        <dbReference type="EMBL" id="KAK3262129.1"/>
    </source>
</evidence>
<protein>
    <submittedName>
        <fullName evidence="2">Uncharacterized protein</fullName>
    </submittedName>
</protein>
<dbReference type="AlphaFoldDB" id="A0AAE0KVL0"/>
<dbReference type="Proteomes" id="UP001190700">
    <property type="component" value="Unassembled WGS sequence"/>
</dbReference>